<proteinExistence type="predicted"/>
<feature type="compositionally biased region" description="Polar residues" evidence="1">
    <location>
        <begin position="51"/>
        <end position="60"/>
    </location>
</feature>
<dbReference type="Ensembl" id="ENSCCNT00000005623.1">
    <property type="protein sequence ID" value="ENSCCNP00000004295.1"/>
    <property type="gene ID" value="ENSCCNG00000004542.1"/>
</dbReference>
<feature type="compositionally biased region" description="Basic and acidic residues" evidence="1">
    <location>
        <begin position="1"/>
        <end position="23"/>
    </location>
</feature>
<sequence>MLHLETHLQREYQYRKAREEARAPPRRGRRRSCARYKKTPTKLTLALQGSLEFSDTSGEGDTSHSVDPRGPGHLTAGLYSSGKSPHSPFLPYSQFMGQE</sequence>
<feature type="compositionally biased region" description="Basic residues" evidence="1">
    <location>
        <begin position="24"/>
        <end position="34"/>
    </location>
</feature>
<accession>A0A8C0ZMP5</accession>
<evidence type="ECO:0000256" key="1">
    <source>
        <dbReference type="SAM" id="MobiDB-lite"/>
    </source>
</evidence>
<reference evidence="2" key="1">
    <citation type="submission" date="2023-09" db="UniProtKB">
        <authorList>
            <consortium name="Ensembl"/>
        </authorList>
    </citation>
    <scope>IDENTIFICATION</scope>
</reference>
<feature type="region of interest" description="Disordered" evidence="1">
    <location>
        <begin position="1"/>
        <end position="34"/>
    </location>
</feature>
<dbReference type="AlphaFoldDB" id="A0A8C0ZMP5"/>
<organism evidence="2">
    <name type="scientific">Castor canadensis</name>
    <name type="common">American beaver</name>
    <dbReference type="NCBI Taxonomy" id="51338"/>
    <lineage>
        <taxon>Eukaryota</taxon>
        <taxon>Metazoa</taxon>
        <taxon>Chordata</taxon>
        <taxon>Craniata</taxon>
        <taxon>Vertebrata</taxon>
        <taxon>Euteleostomi</taxon>
        <taxon>Mammalia</taxon>
        <taxon>Eutheria</taxon>
        <taxon>Euarchontoglires</taxon>
        <taxon>Glires</taxon>
        <taxon>Rodentia</taxon>
        <taxon>Castorimorpha</taxon>
        <taxon>Castoridae</taxon>
        <taxon>Castor</taxon>
    </lineage>
</organism>
<feature type="region of interest" description="Disordered" evidence="1">
    <location>
        <begin position="47"/>
        <end position="99"/>
    </location>
</feature>
<evidence type="ECO:0000313" key="2">
    <source>
        <dbReference type="Ensembl" id="ENSCCNP00000004295.1"/>
    </source>
</evidence>
<name>A0A8C0ZMP5_CASCN</name>
<protein>
    <submittedName>
        <fullName evidence="2">Uncharacterized protein</fullName>
    </submittedName>
</protein>